<evidence type="ECO:0000313" key="2">
    <source>
        <dbReference type="Proteomes" id="UP001472677"/>
    </source>
</evidence>
<comment type="caution">
    <text evidence="1">The sequence shown here is derived from an EMBL/GenBank/DDBJ whole genome shotgun (WGS) entry which is preliminary data.</text>
</comment>
<dbReference type="Proteomes" id="UP001472677">
    <property type="component" value="Unassembled WGS sequence"/>
</dbReference>
<dbReference type="EMBL" id="JBBPBM010000105">
    <property type="protein sequence ID" value="KAK8507887.1"/>
    <property type="molecule type" value="Genomic_DNA"/>
</dbReference>
<dbReference type="PANTHER" id="PTHR31973">
    <property type="entry name" value="POLYPROTEIN, PUTATIVE-RELATED"/>
    <property type="match status" value="1"/>
</dbReference>
<proteinExistence type="predicted"/>
<gene>
    <name evidence="1" type="ORF">V6N12_074451</name>
</gene>
<reference evidence="1 2" key="1">
    <citation type="journal article" date="2024" name="G3 (Bethesda)">
        <title>Genome assembly of Hibiscus sabdariffa L. provides insights into metabolisms of medicinal natural products.</title>
        <authorList>
            <person name="Kim T."/>
        </authorList>
    </citation>
    <scope>NUCLEOTIDE SEQUENCE [LARGE SCALE GENOMIC DNA]</scope>
    <source>
        <strain evidence="1">TK-2024</strain>
        <tissue evidence="1">Old leaves</tissue>
    </source>
</reference>
<evidence type="ECO:0000313" key="1">
    <source>
        <dbReference type="EMBL" id="KAK8507887.1"/>
    </source>
</evidence>
<evidence type="ECO:0008006" key="3">
    <source>
        <dbReference type="Google" id="ProtNLM"/>
    </source>
</evidence>
<organism evidence="1 2">
    <name type="scientific">Hibiscus sabdariffa</name>
    <name type="common">roselle</name>
    <dbReference type="NCBI Taxonomy" id="183260"/>
    <lineage>
        <taxon>Eukaryota</taxon>
        <taxon>Viridiplantae</taxon>
        <taxon>Streptophyta</taxon>
        <taxon>Embryophyta</taxon>
        <taxon>Tracheophyta</taxon>
        <taxon>Spermatophyta</taxon>
        <taxon>Magnoliopsida</taxon>
        <taxon>eudicotyledons</taxon>
        <taxon>Gunneridae</taxon>
        <taxon>Pentapetalae</taxon>
        <taxon>rosids</taxon>
        <taxon>malvids</taxon>
        <taxon>Malvales</taxon>
        <taxon>Malvaceae</taxon>
        <taxon>Malvoideae</taxon>
        <taxon>Hibiscus</taxon>
    </lineage>
</organism>
<protein>
    <recommendedName>
        <fullName evidence="3">Transposase MuDR plant domain-containing protein</fullName>
    </recommendedName>
</protein>
<keyword evidence="2" id="KW-1185">Reference proteome</keyword>
<accession>A0ABR2BL72</accession>
<dbReference type="PANTHER" id="PTHR31973:SF195">
    <property type="entry name" value="MUDR FAMILY TRANSPOSASE"/>
    <property type="match status" value="1"/>
</dbReference>
<sequence length="271" mass="31211">MVHHTGGIEDEDIGDPDLFPDDVGDAPGFGVAEFVQPSGGITFYEPHVHMGSVDFDAMRAPQFSDMPRLTSSVHESNQKTFFAKCVKYGNGCNWKIQVSKLKRTNRWQITKYSDKHRCLRTSIDQDHRKLDSSVISHYVMKLVEANPRVPVSMIQATIAQQFGYQIKYKKGWRARDKAMESVYGDYDKSYNELPALLLAMTHFIPDTIVRYQTNDAFDQEGQLVDGHKYFHRLFWAFKFCIEGFPYCKRMIQVDGTWLYGRYSHVLLIAVA</sequence>
<name>A0ABR2BL72_9ROSI</name>